<sequence length="370" mass="40549">MAAKALDELAREHADFYVPTFTVTVGERDVVRDLFLTVSNVQLDLKERTPGQFSFTVANAFDLERREFEAMRGDRPIDLFELFAFGSPVRVRLGYGTGPAVELSGLVTELSTSFSSGGTPELTIKGFDALYPLTIGKSTRNWEGRRDSDAVTDVARGRGVTADPERTEPVRPRIDQSQQTDMAFIEFLAERNQATFYMRGDQLYFGRRHNQDSAVVSLSWGFGLVSFAPEANLARQVTEVQVHGRSATEGKEIVGTAKRGDETGRDTRASSGSERVVNALSSSPILSVRAPVHTQAEADERAKAILDERAQDFVTGSGECIGLPEIVPDVNIELGGMGRGFSKTYWVSEATHKLDSGGYSTSFKVQETTV</sequence>
<evidence type="ECO:0000313" key="2">
    <source>
        <dbReference type="Proteomes" id="UP000618818"/>
    </source>
</evidence>
<gene>
    <name evidence="1" type="ORF">IEZ26_13635</name>
</gene>
<evidence type="ECO:0000313" key="1">
    <source>
        <dbReference type="EMBL" id="MBD3925669.1"/>
    </source>
</evidence>
<dbReference type="Pfam" id="PF05954">
    <property type="entry name" value="Phage_GPD"/>
    <property type="match status" value="1"/>
</dbReference>
<name>A0ABR8NGU9_9ACTN</name>
<keyword evidence="2" id="KW-1185">Reference proteome</keyword>
<organism evidence="1 2">
    <name type="scientific">Nocardioides cavernae</name>
    <dbReference type="NCBI Taxonomy" id="1921566"/>
    <lineage>
        <taxon>Bacteria</taxon>
        <taxon>Bacillati</taxon>
        <taxon>Actinomycetota</taxon>
        <taxon>Actinomycetes</taxon>
        <taxon>Propionibacteriales</taxon>
        <taxon>Nocardioidaceae</taxon>
        <taxon>Nocardioides</taxon>
    </lineage>
</organism>
<reference evidence="1 2" key="1">
    <citation type="submission" date="2020-09" db="EMBL/GenBank/DDBJ databases">
        <title>novel species in genus Nocardioides.</title>
        <authorList>
            <person name="Zhang G."/>
        </authorList>
    </citation>
    <scope>NUCLEOTIDE SEQUENCE [LARGE SCALE GENOMIC DNA]</scope>
    <source>
        <strain evidence="1 2">KCTC 39551</strain>
    </source>
</reference>
<dbReference type="RefSeq" id="WP_191195555.1">
    <property type="nucleotide sequence ID" value="NZ_JACXYZ010000002.1"/>
</dbReference>
<dbReference type="Proteomes" id="UP000618818">
    <property type="component" value="Unassembled WGS sequence"/>
</dbReference>
<protein>
    <submittedName>
        <fullName evidence="1">Phage late control D family protein</fullName>
    </submittedName>
</protein>
<dbReference type="SUPFAM" id="SSF69279">
    <property type="entry name" value="Phage tail proteins"/>
    <property type="match status" value="1"/>
</dbReference>
<proteinExistence type="predicted"/>
<comment type="caution">
    <text evidence="1">The sequence shown here is derived from an EMBL/GenBank/DDBJ whole genome shotgun (WGS) entry which is preliminary data.</text>
</comment>
<accession>A0ABR8NGU9</accession>
<dbReference type="EMBL" id="JACXYZ010000002">
    <property type="protein sequence ID" value="MBD3925669.1"/>
    <property type="molecule type" value="Genomic_DNA"/>
</dbReference>